<evidence type="ECO:0000256" key="2">
    <source>
        <dbReference type="ARBA" id="ARBA00022630"/>
    </source>
</evidence>
<dbReference type="GO" id="GO:0005737">
    <property type="term" value="C:cytoplasm"/>
    <property type="evidence" value="ECO:0007669"/>
    <property type="project" value="TreeGrafter"/>
</dbReference>
<dbReference type="SUPFAM" id="SSF51905">
    <property type="entry name" value="FAD/NAD(P)-binding domain"/>
    <property type="match status" value="1"/>
</dbReference>
<dbReference type="InterPro" id="IPR023753">
    <property type="entry name" value="FAD/NAD-binding_dom"/>
</dbReference>
<evidence type="ECO:0000313" key="7">
    <source>
        <dbReference type="Proteomes" id="UP000294911"/>
    </source>
</evidence>
<dbReference type="GO" id="GO:0050660">
    <property type="term" value="F:flavin adenine dinucleotide binding"/>
    <property type="evidence" value="ECO:0007669"/>
    <property type="project" value="TreeGrafter"/>
</dbReference>
<dbReference type="EMBL" id="SLXQ01000012">
    <property type="protein sequence ID" value="TCP47369.1"/>
    <property type="molecule type" value="Genomic_DNA"/>
</dbReference>
<dbReference type="Gene3D" id="3.50.50.100">
    <property type="match status" value="1"/>
</dbReference>
<proteinExistence type="inferred from homology"/>
<dbReference type="OrthoDB" id="3248171at2"/>
<reference evidence="6 7" key="1">
    <citation type="submission" date="2019-03" db="EMBL/GenBank/DDBJ databases">
        <title>Genomic Encyclopedia of Type Strains, Phase IV (KMG-IV): sequencing the most valuable type-strain genomes for metagenomic binning, comparative biology and taxonomic classification.</title>
        <authorList>
            <person name="Goeker M."/>
        </authorList>
    </citation>
    <scope>NUCLEOTIDE SEQUENCE [LARGE SCALE GENOMIC DNA]</scope>
    <source>
        <strain evidence="6 7">DSM 45765</strain>
    </source>
</reference>
<evidence type="ECO:0000259" key="5">
    <source>
        <dbReference type="Pfam" id="PF07992"/>
    </source>
</evidence>
<keyword evidence="7" id="KW-1185">Reference proteome</keyword>
<evidence type="ECO:0000313" key="6">
    <source>
        <dbReference type="EMBL" id="TCP47369.1"/>
    </source>
</evidence>
<evidence type="ECO:0000256" key="1">
    <source>
        <dbReference type="ARBA" id="ARBA00006442"/>
    </source>
</evidence>
<dbReference type="PANTHER" id="PTHR43735">
    <property type="entry name" value="APOPTOSIS-INDUCING FACTOR 1"/>
    <property type="match status" value="1"/>
</dbReference>
<dbReference type="PRINTS" id="PR00368">
    <property type="entry name" value="FADPNR"/>
</dbReference>
<dbReference type="AlphaFoldDB" id="A0A4R2QFB1"/>
<keyword evidence="3" id="KW-0274">FAD</keyword>
<accession>A0A4R2QFB1</accession>
<feature type="domain" description="FAD/NAD(P)-binding" evidence="5">
    <location>
        <begin position="4"/>
        <end position="289"/>
    </location>
</feature>
<keyword evidence="2" id="KW-0285">Flavoprotein</keyword>
<dbReference type="GO" id="GO:0004174">
    <property type="term" value="F:electron-transferring-flavoprotein dehydrogenase activity"/>
    <property type="evidence" value="ECO:0007669"/>
    <property type="project" value="TreeGrafter"/>
</dbReference>
<name>A0A4R2QFB1_9PSEU</name>
<evidence type="ECO:0000256" key="3">
    <source>
        <dbReference type="ARBA" id="ARBA00022827"/>
    </source>
</evidence>
<dbReference type="RefSeq" id="WP_132879341.1">
    <property type="nucleotide sequence ID" value="NZ_SLXQ01000012.1"/>
</dbReference>
<dbReference type="Proteomes" id="UP000294911">
    <property type="component" value="Unassembled WGS sequence"/>
</dbReference>
<comment type="caution">
    <text evidence="6">The sequence shown here is derived from an EMBL/GenBank/DDBJ whole genome shotgun (WGS) entry which is preliminary data.</text>
</comment>
<protein>
    <submittedName>
        <fullName evidence="6">NADH dehydrogenase FAD-containing subunit</fullName>
    </submittedName>
</protein>
<comment type="similarity">
    <text evidence="1">Belongs to the FAD-dependent oxidoreductase family.</text>
</comment>
<evidence type="ECO:0000256" key="4">
    <source>
        <dbReference type="ARBA" id="ARBA00023002"/>
    </source>
</evidence>
<dbReference type="Pfam" id="PF07992">
    <property type="entry name" value="Pyr_redox_2"/>
    <property type="match status" value="1"/>
</dbReference>
<sequence length="360" mass="37771">MSPNVVVVGGGYAGTAIAKNLDEVADVVLVEPRDAFLYNVGALRGLVNPEWTDRIFLPYTKLLDRGRVIQDRAVRVAGTTVTLGSGEQLSADYLVLATGSDYPFPAKSDVVNSATAKAKLHATRETLADARNVLLLGAGPVGLELAGEINARWPDKSIVLVDQAPEILRGDYPAELRAELVSQLEARGIRLVLGSALREQPPAEPGEAKTFTAVTDSGEEIIADIWFRCHGVVPNSAYLAGELAAVRQANGHLRVTPELRVSGQERVFAVGDLTAVQEPKLAKAAGEHARLVAANIRTLLAGGTELDIYQPGGASIALPLGPAGGAAYTPEVGVLGAEQTAEIKGAHLGVDDVRITFGLG</sequence>
<gene>
    <name evidence="6" type="ORF">EV191_112165</name>
</gene>
<dbReference type="PANTHER" id="PTHR43735:SF3">
    <property type="entry name" value="FERROPTOSIS SUPPRESSOR PROTEIN 1"/>
    <property type="match status" value="1"/>
</dbReference>
<keyword evidence="4" id="KW-0560">Oxidoreductase</keyword>
<organism evidence="6 7">
    <name type="scientific">Tamaricihabitans halophyticus</name>
    <dbReference type="NCBI Taxonomy" id="1262583"/>
    <lineage>
        <taxon>Bacteria</taxon>
        <taxon>Bacillati</taxon>
        <taxon>Actinomycetota</taxon>
        <taxon>Actinomycetes</taxon>
        <taxon>Pseudonocardiales</taxon>
        <taxon>Pseudonocardiaceae</taxon>
        <taxon>Tamaricihabitans</taxon>
    </lineage>
</organism>
<dbReference type="InterPro" id="IPR036188">
    <property type="entry name" value="FAD/NAD-bd_sf"/>
</dbReference>